<feature type="modified residue" description="N6-(pyridoxal phosphate)lysine" evidence="5 7">
    <location>
        <position position="49"/>
    </location>
</feature>
<dbReference type="GO" id="GO:0009089">
    <property type="term" value="P:lysine biosynthetic process via diaminopimelate"/>
    <property type="evidence" value="ECO:0007669"/>
    <property type="project" value="UniProtKB-UniRule"/>
</dbReference>
<evidence type="ECO:0000256" key="8">
    <source>
        <dbReference type="RuleBase" id="RU003738"/>
    </source>
</evidence>
<evidence type="ECO:0000256" key="2">
    <source>
        <dbReference type="ARBA" id="ARBA00022793"/>
    </source>
</evidence>
<keyword evidence="4 5" id="KW-0456">Lyase</keyword>
<dbReference type="FunFam" id="3.20.20.10:FF:000003">
    <property type="entry name" value="Diaminopimelate decarboxylase"/>
    <property type="match status" value="1"/>
</dbReference>
<feature type="active site" description="Proton donor" evidence="7">
    <location>
        <position position="334"/>
    </location>
</feature>
<dbReference type="UniPathway" id="UPA00034">
    <property type="reaction ID" value="UER00027"/>
</dbReference>
<dbReference type="GO" id="GO:0030170">
    <property type="term" value="F:pyridoxal phosphate binding"/>
    <property type="evidence" value="ECO:0007669"/>
    <property type="project" value="UniProtKB-UniRule"/>
</dbReference>
<dbReference type="PROSITE" id="PS00878">
    <property type="entry name" value="ODR_DC_2_1"/>
    <property type="match status" value="1"/>
</dbReference>
<dbReference type="InterPro" id="IPR022644">
    <property type="entry name" value="De-COase2_N"/>
</dbReference>
<keyword evidence="5" id="KW-0028">Amino-acid biosynthesis</keyword>
<dbReference type="PRINTS" id="PR01181">
    <property type="entry name" value="DAPDCRBXLASE"/>
</dbReference>
<gene>
    <name evidence="5 11" type="primary">lysA</name>
    <name evidence="11" type="ORF">KL86DYS1_10283</name>
</gene>
<comment type="cofactor">
    <cofactor evidence="1 5 7 8">
        <name>pyridoxal 5'-phosphate</name>
        <dbReference type="ChEBI" id="CHEBI:597326"/>
    </cofactor>
</comment>
<dbReference type="Pfam" id="PF00278">
    <property type="entry name" value="Orn_DAP_Arg_deC"/>
    <property type="match status" value="1"/>
</dbReference>
<feature type="binding site" evidence="5">
    <location>
        <position position="228"/>
    </location>
    <ligand>
        <name>pyridoxal 5'-phosphate</name>
        <dbReference type="ChEBI" id="CHEBI:597326"/>
    </ligand>
</feature>
<dbReference type="Gene3D" id="2.40.37.10">
    <property type="entry name" value="Lyase, Ornithine Decarboxylase, Chain A, domain 1"/>
    <property type="match status" value="1"/>
</dbReference>
<keyword evidence="3 5" id="KW-0663">Pyridoxal phosphate</keyword>
<comment type="function">
    <text evidence="5">Specifically catalyzes the decarboxylation of meso-diaminopimelate (meso-DAP) to L-lysine.</text>
</comment>
<dbReference type="RefSeq" id="WP_296938138.1">
    <property type="nucleotide sequence ID" value="NZ_LT599032.1"/>
</dbReference>
<accession>A0A212IVJ8</accession>
<feature type="domain" description="Orn/DAP/Arg decarboxylase 2 N-terminal" evidence="10">
    <location>
        <begin position="42"/>
        <end position="272"/>
    </location>
</feature>
<dbReference type="SUPFAM" id="SSF51419">
    <property type="entry name" value="PLP-binding barrel"/>
    <property type="match status" value="1"/>
</dbReference>
<sequence>MTKGNFPVDKLKGIETPFYYYDMDLLKKTLKIVKEETKKYGFVQHYAVKANANRRILELIASEGFGADCVSGNEVKAAVNAGFPASKIVFAGVGKTDKEINLALDLNIFCFNVESLPELEVINELASKKGKLAQVALRINPNVDAHTHEYITTGLNENKFGFAMAHLDAVIEKLKSLKAIKLIGIHFHIGSQIEEAETFEPLCERVNELQVYFEEKEIKLEHINLGGGLGIDYENPDAHPVSDFAGYFALFNKSLKLRDGQIAHFELGRSIVAQCGALVTRTTYVKHGENKVFVIVDAGMTDLIRPALYQAYHKIENISSNLPVKKYDVVGPICESSDVFAKDYELNETQRGDMLVLRSAGAYGEIMASQYNCRELPKPYYSDKI</sequence>
<organism evidence="11">
    <name type="scientific">uncultured Dysgonomonas sp</name>
    <dbReference type="NCBI Taxonomy" id="206096"/>
    <lineage>
        <taxon>Bacteria</taxon>
        <taxon>Pseudomonadati</taxon>
        <taxon>Bacteroidota</taxon>
        <taxon>Bacteroidia</taxon>
        <taxon>Bacteroidales</taxon>
        <taxon>Dysgonomonadaceae</taxon>
        <taxon>Dysgonomonas</taxon>
        <taxon>environmental samples</taxon>
    </lineage>
</organism>
<dbReference type="PRINTS" id="PR01179">
    <property type="entry name" value="ODADCRBXLASE"/>
</dbReference>
<keyword evidence="2 5" id="KW-0210">Decarboxylase</keyword>
<dbReference type="Pfam" id="PF02784">
    <property type="entry name" value="Orn_Arg_deC_N"/>
    <property type="match status" value="1"/>
</dbReference>
<name>A0A212IVJ8_9BACT</name>
<dbReference type="NCBIfam" id="TIGR01048">
    <property type="entry name" value="lysA"/>
    <property type="match status" value="1"/>
</dbReference>
<feature type="binding site" evidence="5">
    <location>
        <position position="363"/>
    </location>
    <ligand>
        <name>substrate</name>
    </ligand>
</feature>
<dbReference type="InterPro" id="IPR022643">
    <property type="entry name" value="De-COase2_C"/>
</dbReference>
<evidence type="ECO:0000256" key="4">
    <source>
        <dbReference type="ARBA" id="ARBA00023239"/>
    </source>
</evidence>
<evidence type="ECO:0000256" key="1">
    <source>
        <dbReference type="ARBA" id="ARBA00001933"/>
    </source>
</evidence>
<dbReference type="PANTHER" id="PTHR43727">
    <property type="entry name" value="DIAMINOPIMELATE DECARBOXYLASE"/>
    <property type="match status" value="1"/>
</dbReference>
<feature type="binding site" evidence="5">
    <location>
        <position position="305"/>
    </location>
    <ligand>
        <name>substrate</name>
    </ligand>
</feature>
<evidence type="ECO:0000256" key="5">
    <source>
        <dbReference type="HAMAP-Rule" id="MF_02120"/>
    </source>
</evidence>
<feature type="binding site" evidence="5">
    <location>
        <position position="363"/>
    </location>
    <ligand>
        <name>pyridoxal 5'-phosphate</name>
        <dbReference type="ChEBI" id="CHEBI:597326"/>
    </ligand>
</feature>
<proteinExistence type="inferred from homology"/>
<feature type="binding site" evidence="5">
    <location>
        <position position="269"/>
    </location>
    <ligand>
        <name>substrate</name>
    </ligand>
</feature>
<dbReference type="HAMAP" id="MF_02120">
    <property type="entry name" value="LysA"/>
    <property type="match status" value="1"/>
</dbReference>
<comment type="pathway">
    <text evidence="5 8">Amino-acid biosynthesis; L-lysine biosynthesis via DAP pathway; L-lysine from DL-2,6-diaminopimelate: step 1/1.</text>
</comment>
<dbReference type="GO" id="GO:0008836">
    <property type="term" value="F:diaminopimelate decarboxylase activity"/>
    <property type="evidence" value="ECO:0007669"/>
    <property type="project" value="UniProtKB-UniRule"/>
</dbReference>
<dbReference type="EC" id="4.1.1.20" evidence="5 6"/>
<feature type="binding site" evidence="5">
    <location>
        <position position="309"/>
    </location>
    <ligand>
        <name>substrate</name>
    </ligand>
</feature>
<evidence type="ECO:0000256" key="7">
    <source>
        <dbReference type="PIRSR" id="PIRSR600183-50"/>
    </source>
</evidence>
<evidence type="ECO:0000313" key="11">
    <source>
        <dbReference type="EMBL" id="SBV91210.1"/>
    </source>
</evidence>
<dbReference type="SUPFAM" id="SSF50621">
    <property type="entry name" value="Alanine racemase C-terminal domain-like"/>
    <property type="match status" value="1"/>
</dbReference>
<dbReference type="Gene3D" id="3.20.20.10">
    <property type="entry name" value="Alanine racemase"/>
    <property type="match status" value="1"/>
</dbReference>
<dbReference type="InterPro" id="IPR000183">
    <property type="entry name" value="Orn/DAP/Arg_de-COase"/>
</dbReference>
<evidence type="ECO:0000259" key="9">
    <source>
        <dbReference type="Pfam" id="PF00278"/>
    </source>
</evidence>
<feature type="binding site" evidence="5">
    <location>
        <position position="335"/>
    </location>
    <ligand>
        <name>substrate</name>
    </ligand>
</feature>
<dbReference type="InterPro" id="IPR002986">
    <property type="entry name" value="DAP_deCOOHase_LysA"/>
</dbReference>
<evidence type="ECO:0000256" key="3">
    <source>
        <dbReference type="ARBA" id="ARBA00022898"/>
    </source>
</evidence>
<feature type="domain" description="Orn/DAP/Arg decarboxylase 2 C-terminal" evidence="9">
    <location>
        <begin position="18"/>
        <end position="361"/>
    </location>
</feature>
<comment type="similarity">
    <text evidence="5">Belongs to the Orn/Lys/Arg decarboxylase class-II family. LysA subfamily.</text>
</comment>
<keyword evidence="5 8" id="KW-0457">Lysine biosynthesis</keyword>
<dbReference type="AlphaFoldDB" id="A0A212IVJ8"/>
<dbReference type="InterPro" id="IPR022653">
    <property type="entry name" value="De-COase2_pyr-phos_BS"/>
</dbReference>
<feature type="binding site" evidence="5">
    <location>
        <begin position="266"/>
        <end position="269"/>
    </location>
    <ligand>
        <name>pyridoxal 5'-phosphate</name>
        <dbReference type="ChEBI" id="CHEBI:597326"/>
    </ligand>
</feature>
<dbReference type="InterPro" id="IPR029066">
    <property type="entry name" value="PLP-binding_barrel"/>
</dbReference>
<dbReference type="CDD" id="cd06828">
    <property type="entry name" value="PLPDE_III_DapDC"/>
    <property type="match status" value="1"/>
</dbReference>
<dbReference type="InterPro" id="IPR009006">
    <property type="entry name" value="Ala_racemase/Decarboxylase_C"/>
</dbReference>
<dbReference type="EMBL" id="FLUM01000001">
    <property type="protein sequence ID" value="SBV91210.1"/>
    <property type="molecule type" value="Genomic_DNA"/>
</dbReference>
<comment type="catalytic activity">
    <reaction evidence="5 8">
        <text>meso-2,6-diaminopimelate + H(+) = L-lysine + CO2</text>
        <dbReference type="Rhea" id="RHEA:15101"/>
        <dbReference type="ChEBI" id="CHEBI:15378"/>
        <dbReference type="ChEBI" id="CHEBI:16526"/>
        <dbReference type="ChEBI" id="CHEBI:32551"/>
        <dbReference type="ChEBI" id="CHEBI:57791"/>
        <dbReference type="EC" id="4.1.1.20"/>
    </reaction>
</comment>
<evidence type="ECO:0000256" key="6">
    <source>
        <dbReference type="NCBIfam" id="TIGR01048"/>
    </source>
</evidence>
<dbReference type="PANTHER" id="PTHR43727:SF2">
    <property type="entry name" value="GROUP IV DECARBOXYLASE"/>
    <property type="match status" value="1"/>
</dbReference>
<protein>
    <recommendedName>
        <fullName evidence="5 6">Diaminopimelate decarboxylase</fullName>
        <shortName evidence="5">DAP decarboxylase</shortName>
        <shortName evidence="5">DAPDC</shortName>
        <ecNumber evidence="5 6">4.1.1.20</ecNumber>
    </recommendedName>
</protein>
<evidence type="ECO:0000259" key="10">
    <source>
        <dbReference type="Pfam" id="PF02784"/>
    </source>
</evidence>
<reference evidence="11" key="1">
    <citation type="submission" date="2016-04" db="EMBL/GenBank/DDBJ databases">
        <authorList>
            <person name="Evans L.H."/>
            <person name="Alamgir A."/>
            <person name="Owens N."/>
            <person name="Weber N.D."/>
            <person name="Virtaneva K."/>
            <person name="Barbian K."/>
            <person name="Babar A."/>
            <person name="Rosenke K."/>
        </authorList>
    </citation>
    <scope>NUCLEOTIDE SEQUENCE</scope>
    <source>
        <strain evidence="11">86-1</strain>
    </source>
</reference>
<comment type="subunit">
    <text evidence="5">Homodimer.</text>
</comment>